<comment type="caution">
    <text evidence="9">The sequence shown here is derived from an EMBL/GenBank/DDBJ whole genome shotgun (WGS) entry which is preliminary data.</text>
</comment>
<dbReference type="Proteomes" id="UP000276603">
    <property type="component" value="Unassembled WGS sequence"/>
</dbReference>
<keyword evidence="3" id="KW-0227">DNA damage</keyword>
<accession>A0A3B0BQH0</accession>
<evidence type="ECO:0000256" key="4">
    <source>
        <dbReference type="ARBA" id="ARBA00022801"/>
    </source>
</evidence>
<evidence type="ECO:0000256" key="7">
    <source>
        <dbReference type="ARBA" id="ARBA00023239"/>
    </source>
</evidence>
<evidence type="ECO:0000256" key="2">
    <source>
        <dbReference type="ARBA" id="ARBA00022670"/>
    </source>
</evidence>
<dbReference type="EC" id="3.4.-.-" evidence="8"/>
<dbReference type="OrthoDB" id="9782620at2"/>
<dbReference type="GO" id="GO:0003697">
    <property type="term" value="F:single-stranded DNA binding"/>
    <property type="evidence" value="ECO:0007669"/>
    <property type="project" value="InterPro"/>
</dbReference>
<dbReference type="GO" id="GO:0016829">
    <property type="term" value="F:lyase activity"/>
    <property type="evidence" value="ECO:0007669"/>
    <property type="project" value="UniProtKB-KW"/>
</dbReference>
<protein>
    <recommendedName>
        <fullName evidence="8">Abasic site processing protein</fullName>
        <ecNumber evidence="8">3.4.-.-</ecNumber>
    </recommendedName>
</protein>
<keyword evidence="5" id="KW-0190">Covalent protein-DNA linkage</keyword>
<dbReference type="SUPFAM" id="SSF143081">
    <property type="entry name" value="BB1717-like"/>
    <property type="match status" value="1"/>
</dbReference>
<organism evidence="9 10">
    <name type="scientific">Ulvibacterium marinum</name>
    <dbReference type="NCBI Taxonomy" id="2419782"/>
    <lineage>
        <taxon>Bacteria</taxon>
        <taxon>Pseudomonadati</taxon>
        <taxon>Bacteroidota</taxon>
        <taxon>Flavobacteriia</taxon>
        <taxon>Flavobacteriales</taxon>
        <taxon>Flavobacteriaceae</taxon>
        <taxon>Ulvibacterium</taxon>
    </lineage>
</organism>
<keyword evidence="2 8" id="KW-0645">Protease</keyword>
<dbReference type="GO" id="GO:0008233">
    <property type="term" value="F:peptidase activity"/>
    <property type="evidence" value="ECO:0007669"/>
    <property type="project" value="UniProtKB-KW"/>
</dbReference>
<keyword evidence="10" id="KW-1185">Reference proteome</keyword>
<evidence type="ECO:0000256" key="3">
    <source>
        <dbReference type="ARBA" id="ARBA00022763"/>
    </source>
</evidence>
<evidence type="ECO:0000313" key="9">
    <source>
        <dbReference type="EMBL" id="RKN75122.1"/>
    </source>
</evidence>
<comment type="similarity">
    <text evidence="1 8">Belongs to the SOS response-associated peptidase family.</text>
</comment>
<dbReference type="EMBL" id="RBCJ01000008">
    <property type="protein sequence ID" value="RKN75122.1"/>
    <property type="molecule type" value="Genomic_DNA"/>
</dbReference>
<evidence type="ECO:0000256" key="8">
    <source>
        <dbReference type="RuleBase" id="RU364100"/>
    </source>
</evidence>
<name>A0A3B0BQH0_9FLAO</name>
<dbReference type="PANTHER" id="PTHR13604:SF0">
    <property type="entry name" value="ABASIC SITE PROCESSING PROTEIN HMCES"/>
    <property type="match status" value="1"/>
</dbReference>
<evidence type="ECO:0000256" key="1">
    <source>
        <dbReference type="ARBA" id="ARBA00008136"/>
    </source>
</evidence>
<keyword evidence="6" id="KW-0238">DNA-binding</keyword>
<evidence type="ECO:0000256" key="5">
    <source>
        <dbReference type="ARBA" id="ARBA00023124"/>
    </source>
</evidence>
<keyword evidence="7" id="KW-0456">Lyase</keyword>
<sequence>MYFKLSNIAKREQMEGLFEVSFKHPHLYKPEVVINGLTETNLPIITTMDPHQISFAIWGLLPKDYHDDWSIFQNTCNTLNIEESQLDSELWFVSAFEQRRCLILVTGFFTSYLRNGEVYPYYIGLKSEEPFFLAGIYNVLEDGFITCSLLVGEASSFVKRFQNVVDCMPIIIPRKQARLWLDKGTSPDKAKQLVREPKRLNLHANPIAKEFFNRNISYDSMLEPYDYPNLPPGV</sequence>
<evidence type="ECO:0000313" key="10">
    <source>
        <dbReference type="Proteomes" id="UP000276603"/>
    </source>
</evidence>
<dbReference type="PANTHER" id="PTHR13604">
    <property type="entry name" value="DC12-RELATED"/>
    <property type="match status" value="1"/>
</dbReference>
<dbReference type="GO" id="GO:0006508">
    <property type="term" value="P:proteolysis"/>
    <property type="evidence" value="ECO:0007669"/>
    <property type="project" value="UniProtKB-KW"/>
</dbReference>
<keyword evidence="4 8" id="KW-0378">Hydrolase</keyword>
<dbReference type="Pfam" id="PF02586">
    <property type="entry name" value="SRAP"/>
    <property type="match status" value="1"/>
</dbReference>
<proteinExistence type="inferred from homology"/>
<dbReference type="AlphaFoldDB" id="A0A3B0BQH0"/>
<dbReference type="InterPro" id="IPR003738">
    <property type="entry name" value="SRAP"/>
</dbReference>
<evidence type="ECO:0000256" key="6">
    <source>
        <dbReference type="ARBA" id="ARBA00023125"/>
    </source>
</evidence>
<dbReference type="InterPro" id="IPR036590">
    <property type="entry name" value="SRAP-like"/>
</dbReference>
<dbReference type="GO" id="GO:0106300">
    <property type="term" value="P:protein-DNA covalent cross-linking repair"/>
    <property type="evidence" value="ECO:0007669"/>
    <property type="project" value="InterPro"/>
</dbReference>
<dbReference type="RefSeq" id="WP_120714465.1">
    <property type="nucleotide sequence ID" value="NZ_RBCJ01000008.1"/>
</dbReference>
<gene>
    <name evidence="9" type="ORF">D7Z94_25315</name>
</gene>
<reference evidence="9 10" key="1">
    <citation type="submission" date="2018-10" db="EMBL/GenBank/DDBJ databases">
        <title>Ulvibacterium marinum gen. nov., sp. nov., a novel marine bacterium of the family Flavobacteriaceae, isolated from a culture of the green alga Ulva prolifera.</title>
        <authorList>
            <person name="Zhang Z."/>
        </authorList>
    </citation>
    <scope>NUCLEOTIDE SEQUENCE [LARGE SCALE GENOMIC DNA]</scope>
    <source>
        <strain evidence="9 10">CCMM003</strain>
    </source>
</reference>
<dbReference type="Gene3D" id="3.90.1680.10">
    <property type="entry name" value="SOS response associated peptidase-like"/>
    <property type="match status" value="1"/>
</dbReference>